<dbReference type="OrthoDB" id="5544375at2759"/>
<evidence type="ECO:0000313" key="3">
    <source>
        <dbReference type="EMBL" id="SHO78949.1"/>
    </source>
</evidence>
<feature type="coiled-coil region" evidence="1">
    <location>
        <begin position="56"/>
        <end position="122"/>
    </location>
</feature>
<dbReference type="EMBL" id="LT671825">
    <property type="protein sequence ID" value="SHO78949.1"/>
    <property type="molecule type" value="Genomic_DNA"/>
</dbReference>
<dbReference type="VEuPathDB" id="FungiDB:MSYG_3298"/>
<name>A0A1M8A954_MALS4</name>
<accession>A0A1M8A954</accession>
<gene>
    <name evidence="3" type="ORF">MSYG_3298</name>
</gene>
<evidence type="ECO:0000313" key="4">
    <source>
        <dbReference type="Proteomes" id="UP000186303"/>
    </source>
</evidence>
<feature type="region of interest" description="Disordered" evidence="2">
    <location>
        <begin position="32"/>
        <end position="53"/>
    </location>
</feature>
<reference evidence="4" key="1">
    <citation type="journal article" date="2017" name="Nucleic Acids Res.">
        <title>Proteogenomics produces comprehensive and highly accurate protein-coding gene annotation in a complete genome assembly of Malassezia sympodialis.</title>
        <authorList>
            <person name="Zhu Y."/>
            <person name="Engstroem P.G."/>
            <person name="Tellgren-Roth C."/>
            <person name="Baudo C.D."/>
            <person name="Kennell J.C."/>
            <person name="Sun S."/>
            <person name="Billmyre R.B."/>
            <person name="Schroeder M.S."/>
            <person name="Andersson A."/>
            <person name="Holm T."/>
            <person name="Sigurgeirsson B."/>
            <person name="Wu G."/>
            <person name="Sankaranarayanan S.R."/>
            <person name="Siddharthan R."/>
            <person name="Sanyal K."/>
            <person name="Lundeberg J."/>
            <person name="Nystedt B."/>
            <person name="Boekhout T."/>
            <person name="Dawson T.L. Jr."/>
            <person name="Heitman J."/>
            <person name="Scheynius A."/>
            <person name="Lehtioe J."/>
        </authorList>
    </citation>
    <scope>NUCLEOTIDE SEQUENCE [LARGE SCALE GENOMIC DNA]</scope>
    <source>
        <strain evidence="4">ATCC 42132</strain>
    </source>
</reference>
<dbReference type="Pfam" id="PF07956">
    <property type="entry name" value="DUF1690"/>
    <property type="match status" value="1"/>
</dbReference>
<protein>
    <submittedName>
        <fullName evidence="3">Uncharacterized protein</fullName>
    </submittedName>
</protein>
<dbReference type="Proteomes" id="UP000186303">
    <property type="component" value="Chromosome 5"/>
</dbReference>
<evidence type="ECO:0000256" key="1">
    <source>
        <dbReference type="SAM" id="Coils"/>
    </source>
</evidence>
<keyword evidence="1" id="KW-0175">Coiled coil</keyword>
<proteinExistence type="predicted"/>
<keyword evidence="4" id="KW-1185">Reference proteome</keyword>
<dbReference type="OMA" id="EVQMQIN"/>
<sequence length="174" mass="19996">MGFFSSNKEAQSVSPEPIDKVEVGRTLLNKLEQVSPDPSVPAPDLSRQEQLDAAIQKKLHEELGKLRKQEKEVQTQIELALEKENLDKQAKSWFSRDKGQSSVLLQQELDRVKAQNEKYQHRSVADYPELQKARDAVSQCFLENKHRTLDCWKEVEAFKKAMADAEKTVMATWK</sequence>
<dbReference type="AlphaFoldDB" id="A0A1M8A954"/>
<dbReference type="InterPro" id="IPR012471">
    <property type="entry name" value="DUF1690"/>
</dbReference>
<organism evidence="3 4">
    <name type="scientific">Malassezia sympodialis (strain ATCC 42132)</name>
    <name type="common">Atopic eczema-associated yeast</name>
    <dbReference type="NCBI Taxonomy" id="1230383"/>
    <lineage>
        <taxon>Eukaryota</taxon>
        <taxon>Fungi</taxon>
        <taxon>Dikarya</taxon>
        <taxon>Basidiomycota</taxon>
        <taxon>Ustilaginomycotina</taxon>
        <taxon>Malasseziomycetes</taxon>
        <taxon>Malasseziales</taxon>
        <taxon>Malasseziaceae</taxon>
        <taxon>Malassezia</taxon>
    </lineage>
</organism>
<evidence type="ECO:0000256" key="2">
    <source>
        <dbReference type="SAM" id="MobiDB-lite"/>
    </source>
</evidence>
<dbReference type="STRING" id="1230383.A0A1M8A954"/>